<protein>
    <submittedName>
        <fullName evidence="5">Efflux RND transporter periplasmic adaptor subunit</fullName>
    </submittedName>
</protein>
<evidence type="ECO:0000313" key="6">
    <source>
        <dbReference type="Proteomes" id="UP001461163"/>
    </source>
</evidence>
<dbReference type="InterPro" id="IPR006143">
    <property type="entry name" value="RND_pump_MFP"/>
</dbReference>
<dbReference type="InterPro" id="IPR058647">
    <property type="entry name" value="BSH_CzcB-like"/>
</dbReference>
<comment type="similarity">
    <text evidence="1">Belongs to the membrane fusion protein (MFP) (TC 8.A.1) family.</text>
</comment>
<evidence type="ECO:0000313" key="5">
    <source>
        <dbReference type="EMBL" id="MEM5499187.1"/>
    </source>
</evidence>
<gene>
    <name evidence="5" type="ORF">WNY77_17380</name>
</gene>
<organism evidence="5 6">
    <name type="scientific">Paraglaciecola mesophila</name>
    <dbReference type="NCBI Taxonomy" id="197222"/>
    <lineage>
        <taxon>Bacteria</taxon>
        <taxon>Pseudomonadati</taxon>
        <taxon>Pseudomonadota</taxon>
        <taxon>Gammaproteobacteria</taxon>
        <taxon>Alteromonadales</taxon>
        <taxon>Alteromonadaceae</taxon>
        <taxon>Paraglaciecola</taxon>
    </lineage>
</organism>
<dbReference type="InterPro" id="IPR058792">
    <property type="entry name" value="Beta-barrel_RND_2"/>
</dbReference>
<dbReference type="PANTHER" id="PTHR30469">
    <property type="entry name" value="MULTIDRUG RESISTANCE PROTEIN MDTA"/>
    <property type="match status" value="1"/>
</dbReference>
<dbReference type="Proteomes" id="UP001461163">
    <property type="component" value="Unassembled WGS sequence"/>
</dbReference>
<dbReference type="Gene3D" id="1.10.287.470">
    <property type="entry name" value="Helix hairpin bin"/>
    <property type="match status" value="1"/>
</dbReference>
<accession>A0ABU9SZ81</accession>
<evidence type="ECO:0000256" key="2">
    <source>
        <dbReference type="SAM" id="MobiDB-lite"/>
    </source>
</evidence>
<keyword evidence="6" id="KW-1185">Reference proteome</keyword>
<dbReference type="RefSeq" id="WP_342882426.1">
    <property type="nucleotide sequence ID" value="NZ_JBBMQS010000011.1"/>
</dbReference>
<reference evidence="5 6" key="1">
    <citation type="submission" date="2024-03" db="EMBL/GenBank/DDBJ databases">
        <title>Community enrichment and isolation of bacterial strains for fucoidan degradation.</title>
        <authorList>
            <person name="Sichert A."/>
        </authorList>
    </citation>
    <scope>NUCLEOTIDE SEQUENCE [LARGE SCALE GENOMIC DNA]</scope>
    <source>
        <strain evidence="5 6">AS12</strain>
    </source>
</reference>
<name>A0ABU9SZ81_9ALTE</name>
<comment type="caution">
    <text evidence="5">The sequence shown here is derived from an EMBL/GenBank/DDBJ whole genome shotgun (WGS) entry which is preliminary data.</text>
</comment>
<dbReference type="Pfam" id="PF25954">
    <property type="entry name" value="Beta-barrel_RND_2"/>
    <property type="match status" value="1"/>
</dbReference>
<dbReference type="SUPFAM" id="SSF111369">
    <property type="entry name" value="HlyD-like secretion proteins"/>
    <property type="match status" value="1"/>
</dbReference>
<feature type="domain" description="CzcB-like barrel-sandwich hybrid" evidence="4">
    <location>
        <begin position="85"/>
        <end position="207"/>
    </location>
</feature>
<dbReference type="Pfam" id="PF25973">
    <property type="entry name" value="BSH_CzcB"/>
    <property type="match status" value="1"/>
</dbReference>
<dbReference type="Gene3D" id="2.40.50.100">
    <property type="match status" value="1"/>
</dbReference>
<evidence type="ECO:0000259" key="3">
    <source>
        <dbReference type="Pfam" id="PF25954"/>
    </source>
</evidence>
<feature type="domain" description="CusB-like beta-barrel" evidence="3">
    <location>
        <begin position="214"/>
        <end position="282"/>
    </location>
</feature>
<feature type="compositionally biased region" description="Low complexity" evidence="2">
    <location>
        <begin position="364"/>
        <end position="379"/>
    </location>
</feature>
<sequence>MSKLMHTLRLQPYWIALVILILLTFWVASGMLFAEQTDNAQARKEAKHRDAGLVSVRAERVHAQPITREINLYGRTEPNRGVTLRSEVSGLVVKVYVTEGQRVKEGEPLIDIETSDLVNRLKSAKSTLAQRKIELEGAESLGQKGYQSKVNLAQAQANLETAVSEVSTLDLALSKSTLRAPFDGIVNERHVELGDLLKDGDEVAMLVDLDPLIITADVTESDVQALTLGQKASGRMISNDIVTGTIRYISSVSDMGTNTFNVEVAIDNPDTKYLAGMSTELSVPLKTTLAVRITPSVMALDEAGNLGVKTVVDEHVKFIPIDIVKSDSQGVWLGGMGEITDVITLGHGFVRDGDKVKVTYAEGGTGQQQAAGGTPNTAQSSADLQAQ</sequence>
<dbReference type="Gene3D" id="2.40.30.170">
    <property type="match status" value="1"/>
</dbReference>
<dbReference type="NCBIfam" id="TIGR01730">
    <property type="entry name" value="RND_mfp"/>
    <property type="match status" value="1"/>
</dbReference>
<evidence type="ECO:0000256" key="1">
    <source>
        <dbReference type="ARBA" id="ARBA00009477"/>
    </source>
</evidence>
<dbReference type="PANTHER" id="PTHR30469:SF29">
    <property type="entry name" value="BLR2860 PROTEIN"/>
    <property type="match status" value="1"/>
</dbReference>
<dbReference type="EMBL" id="JBBMQS010000011">
    <property type="protein sequence ID" value="MEM5499187.1"/>
    <property type="molecule type" value="Genomic_DNA"/>
</dbReference>
<feature type="region of interest" description="Disordered" evidence="2">
    <location>
        <begin position="364"/>
        <end position="387"/>
    </location>
</feature>
<evidence type="ECO:0000259" key="4">
    <source>
        <dbReference type="Pfam" id="PF25973"/>
    </source>
</evidence>
<proteinExistence type="inferred from homology"/>